<feature type="transmembrane region" description="Helical" evidence="1">
    <location>
        <begin position="46"/>
        <end position="66"/>
    </location>
</feature>
<reference evidence="3" key="1">
    <citation type="journal article" date="2012" name="BMC Genomics">
        <title>Genome sequence of the necrotrophic fungus Penicillium digitatum, the main postharvest pathogen of citrus.</title>
        <authorList>
            <person name="Marcet-Houben M."/>
            <person name="Ballester A.-R."/>
            <person name="de la Fuente B."/>
            <person name="Harries E."/>
            <person name="Marcos J.F."/>
            <person name="Gonzalez-Candelas L."/>
            <person name="Gabaldon T."/>
        </authorList>
    </citation>
    <scope>NUCLEOTIDE SEQUENCE [LARGE SCALE GENOMIC DNA]</scope>
    <source>
        <strain evidence="3">Pd1 / CECT 20795</strain>
    </source>
</reference>
<dbReference type="EMBL" id="AKCU01000256">
    <property type="protein sequence ID" value="EKV16146.1"/>
    <property type="molecule type" value="Genomic_DNA"/>
</dbReference>
<protein>
    <submittedName>
        <fullName evidence="2">Uncharacterized protein</fullName>
    </submittedName>
</protein>
<organism evidence="2 3">
    <name type="scientific">Penicillium digitatum (strain Pd1 / CECT 20795)</name>
    <name type="common">Green mold</name>
    <dbReference type="NCBI Taxonomy" id="1170230"/>
    <lineage>
        <taxon>Eukaryota</taxon>
        <taxon>Fungi</taxon>
        <taxon>Dikarya</taxon>
        <taxon>Ascomycota</taxon>
        <taxon>Pezizomycotina</taxon>
        <taxon>Eurotiomycetes</taxon>
        <taxon>Eurotiomycetidae</taxon>
        <taxon>Eurotiales</taxon>
        <taxon>Aspergillaceae</taxon>
        <taxon>Penicillium</taxon>
    </lineage>
</organism>
<dbReference type="PANTHER" id="PTHR41390:SF1">
    <property type="entry name" value="NADH-UBIQUINONE OXIDOREDUCTASE 213 KDA SUBUNIT"/>
    <property type="match status" value="1"/>
</dbReference>
<keyword evidence="1" id="KW-1133">Transmembrane helix</keyword>
<dbReference type="HOGENOM" id="CLU_094649_1_0_1"/>
<dbReference type="VEuPathDB" id="FungiDB:PDIP_37580"/>
<dbReference type="AlphaFoldDB" id="K9GSS8"/>
<evidence type="ECO:0000313" key="2">
    <source>
        <dbReference type="EMBL" id="EKV16146.1"/>
    </source>
</evidence>
<evidence type="ECO:0000256" key="1">
    <source>
        <dbReference type="SAM" id="Phobius"/>
    </source>
</evidence>
<dbReference type="Proteomes" id="UP000009886">
    <property type="component" value="Unassembled WGS sequence"/>
</dbReference>
<keyword evidence="1" id="KW-0472">Membrane</keyword>
<keyword evidence="1" id="KW-0812">Transmembrane</keyword>
<accession>K9GSS8</accession>
<sequence length="210" mass="22873">MGDQPKYVQDFQSSALLSAAKVGALSGTAGLIYGGAAGVIRSPNPMIHSLSCGIHWFACGSAFWWLRSNIIKHHYQDKASLKERIYTSALCGGIAGGSVTKLMGIVSRTQSTDGGRLVPGAIIFSILGYCGQSVFNRVDAWQLENAHKTSKPLMQRMAESKWIPLRSLSDQEYRDMLSEKLLSIDAEIALLDDKIEELEKSRPVPASSLN</sequence>
<comment type="caution">
    <text evidence="2">The sequence shown here is derived from an EMBL/GenBank/DDBJ whole genome shotgun (WGS) entry which is preliminary data.</text>
</comment>
<gene>
    <name evidence="2" type="ORF">PDIP_37580</name>
</gene>
<dbReference type="KEGG" id="pdp:PDIP_37580"/>
<evidence type="ECO:0000313" key="3">
    <source>
        <dbReference type="Proteomes" id="UP000009886"/>
    </source>
</evidence>
<name>K9GSS8_PEND1</name>
<dbReference type="OrthoDB" id="5565730at2759"/>
<proteinExistence type="predicted"/>
<feature type="transmembrane region" description="Helical" evidence="1">
    <location>
        <begin position="20"/>
        <end position="40"/>
    </location>
</feature>
<dbReference type="PANTHER" id="PTHR41390">
    <property type="entry name" value="CHROMOSOME 7, WHOLE GENOME SHOTGUN SEQUENCE"/>
    <property type="match status" value="1"/>
</dbReference>